<evidence type="ECO:0000313" key="3">
    <source>
        <dbReference type="EMBL" id="KAG2186666.1"/>
    </source>
</evidence>
<dbReference type="Pfam" id="PF01564">
    <property type="entry name" value="Spermine_synth"/>
    <property type="match status" value="1"/>
</dbReference>
<feature type="transmembrane region" description="Helical" evidence="2">
    <location>
        <begin position="156"/>
        <end position="175"/>
    </location>
</feature>
<keyword evidence="2" id="KW-0812">Transmembrane</keyword>
<feature type="transmembrane region" description="Helical" evidence="2">
    <location>
        <begin position="91"/>
        <end position="111"/>
    </location>
</feature>
<feature type="transmembrane region" description="Helical" evidence="2">
    <location>
        <begin position="208"/>
        <end position="229"/>
    </location>
</feature>
<dbReference type="PANTHER" id="PTHR43317:SF1">
    <property type="entry name" value="THERMOSPERMINE SYNTHASE ACAULIS5"/>
    <property type="match status" value="1"/>
</dbReference>
<dbReference type="AlphaFoldDB" id="A0A8H7UI24"/>
<evidence type="ECO:0000256" key="1">
    <source>
        <dbReference type="ARBA" id="ARBA00023115"/>
    </source>
</evidence>
<dbReference type="Proteomes" id="UP000612746">
    <property type="component" value="Unassembled WGS sequence"/>
</dbReference>
<keyword evidence="1" id="KW-0620">Polyamine biosynthesis</keyword>
<dbReference type="Gene3D" id="3.40.50.150">
    <property type="entry name" value="Vaccinia Virus protein VP39"/>
    <property type="match status" value="1"/>
</dbReference>
<sequence length="546" mass="60680">MPNESQMLYPASTVFAIVLFTSIVTVHSLRHASSRYMEPIYGNVFPYHYLNEATALVFILALTIVCGGKAVQRRNINSHKALDKTLNAASLLLALSPLSMNTLFAFSSQWGPLWGPHLTQISVLYGTTFLLGISCAISGMQWLISQRKQLDFIPPMVSLFFSYLTCTTLQVHLFSRPSCQAIILNSATLGVSGALLSIVILRRKVADAATICRNLIPQAVVAMTIIYIFTRSPHCGYNLEREQIVPNTKWVILDKVESVTGWVEVVEETGRMNMRVMRSGHSLLGGRFRDTGESIFQTFHLLEAVSVFDRPISDDKSIRALQIGLGCGIATNALLSQGIDVDVVELDPAVYHMARDYFDLIPPTSVHLESGRPFLERCNSSLYDFILHDIFTGGSVAPGMFSKEVLDLVKHCLKDNGILAMNFAGSEQPDLRAGLDMIATTLNAVFQHVICYRDTEDTSVQYTNYMFLAADFPFHSLKDTKHSFSPKTAHILSRLDKVSVDINVNMPHGIITDSSLDNLKASGIGAAKEHWEVMRKIIGDEFWLTY</sequence>
<dbReference type="SUPFAM" id="SSF53335">
    <property type="entry name" value="S-adenosyl-L-methionine-dependent methyltransferases"/>
    <property type="match status" value="1"/>
</dbReference>
<feature type="transmembrane region" description="Helical" evidence="2">
    <location>
        <begin position="181"/>
        <end position="201"/>
    </location>
</feature>
<feature type="transmembrane region" description="Helical" evidence="2">
    <location>
        <begin position="7"/>
        <end position="29"/>
    </location>
</feature>
<feature type="transmembrane region" description="Helical" evidence="2">
    <location>
        <begin position="123"/>
        <end position="144"/>
    </location>
</feature>
<keyword evidence="4" id="KW-1185">Reference proteome</keyword>
<name>A0A8H7UI24_9FUNG</name>
<dbReference type="OrthoDB" id="2016285at2759"/>
<organism evidence="3 4">
    <name type="scientific">Umbelopsis vinacea</name>
    <dbReference type="NCBI Taxonomy" id="44442"/>
    <lineage>
        <taxon>Eukaryota</taxon>
        <taxon>Fungi</taxon>
        <taxon>Fungi incertae sedis</taxon>
        <taxon>Mucoromycota</taxon>
        <taxon>Mucoromycotina</taxon>
        <taxon>Umbelopsidomycetes</taxon>
        <taxon>Umbelopsidales</taxon>
        <taxon>Umbelopsidaceae</taxon>
        <taxon>Umbelopsis</taxon>
    </lineage>
</organism>
<evidence type="ECO:0000313" key="4">
    <source>
        <dbReference type="Proteomes" id="UP000612746"/>
    </source>
</evidence>
<dbReference type="EMBL" id="JAEPRA010000004">
    <property type="protein sequence ID" value="KAG2186666.1"/>
    <property type="molecule type" value="Genomic_DNA"/>
</dbReference>
<comment type="caution">
    <text evidence="3">The sequence shown here is derived from an EMBL/GenBank/DDBJ whole genome shotgun (WGS) entry which is preliminary data.</text>
</comment>
<dbReference type="PANTHER" id="PTHR43317">
    <property type="entry name" value="THERMOSPERMINE SYNTHASE ACAULIS5"/>
    <property type="match status" value="1"/>
</dbReference>
<keyword evidence="2" id="KW-0472">Membrane</keyword>
<accession>A0A8H7UI24</accession>
<dbReference type="GO" id="GO:0006596">
    <property type="term" value="P:polyamine biosynthetic process"/>
    <property type="evidence" value="ECO:0007669"/>
    <property type="project" value="UniProtKB-KW"/>
</dbReference>
<reference evidence="3" key="1">
    <citation type="submission" date="2020-12" db="EMBL/GenBank/DDBJ databases">
        <title>Metabolic potential, ecology and presence of endohyphal bacteria is reflected in genomic diversity of Mucoromycotina.</title>
        <authorList>
            <person name="Muszewska A."/>
            <person name="Okrasinska A."/>
            <person name="Steczkiewicz K."/>
            <person name="Drgas O."/>
            <person name="Orlowska M."/>
            <person name="Perlinska-Lenart U."/>
            <person name="Aleksandrzak-Piekarczyk T."/>
            <person name="Szatraj K."/>
            <person name="Zielenkiewicz U."/>
            <person name="Pilsyk S."/>
            <person name="Malc E."/>
            <person name="Mieczkowski P."/>
            <person name="Kruszewska J.S."/>
            <person name="Biernat P."/>
            <person name="Pawlowska J."/>
        </authorList>
    </citation>
    <scope>NUCLEOTIDE SEQUENCE</scope>
    <source>
        <strain evidence="3">WA0000051536</strain>
    </source>
</reference>
<dbReference type="InterPro" id="IPR029063">
    <property type="entry name" value="SAM-dependent_MTases_sf"/>
</dbReference>
<protein>
    <submittedName>
        <fullName evidence="3">Uncharacterized protein</fullName>
    </submittedName>
</protein>
<evidence type="ECO:0000256" key="2">
    <source>
        <dbReference type="SAM" id="Phobius"/>
    </source>
</evidence>
<keyword evidence="2" id="KW-1133">Transmembrane helix</keyword>
<proteinExistence type="predicted"/>
<gene>
    <name evidence="3" type="ORF">INT44_002890</name>
</gene>
<dbReference type="NCBIfam" id="NF037959">
    <property type="entry name" value="MFS_SpdSyn"/>
    <property type="match status" value="1"/>
</dbReference>
<feature type="transmembrane region" description="Helical" evidence="2">
    <location>
        <begin position="49"/>
        <end position="71"/>
    </location>
</feature>